<dbReference type="EMBL" id="GISG01219985">
    <property type="protein sequence ID" value="MBA4663328.1"/>
    <property type="molecule type" value="Transcribed_RNA"/>
</dbReference>
<feature type="compositionally biased region" description="Low complexity" evidence="1">
    <location>
        <begin position="58"/>
        <end position="82"/>
    </location>
</feature>
<reference evidence="2" key="2">
    <citation type="submission" date="2020-07" db="EMBL/GenBank/DDBJ databases">
        <authorList>
            <person name="Vera ALvarez R."/>
            <person name="Arias-Moreno D.M."/>
            <person name="Jimenez-Jacinto V."/>
            <person name="Jimenez-Bremont J.F."/>
            <person name="Swaminathan K."/>
            <person name="Moose S.P."/>
            <person name="Guerrero-Gonzalez M.L."/>
            <person name="Marino-Ramirez L."/>
            <person name="Landsman D."/>
            <person name="Rodriguez-Kessler M."/>
            <person name="Delgado-Sanchez P."/>
        </authorList>
    </citation>
    <scope>NUCLEOTIDE SEQUENCE</scope>
    <source>
        <tissue evidence="2">Cladode</tissue>
    </source>
</reference>
<feature type="region of interest" description="Disordered" evidence="1">
    <location>
        <begin position="109"/>
        <end position="132"/>
    </location>
</feature>
<name>A0A7C9EIX2_OPUST</name>
<organism evidence="2">
    <name type="scientific">Opuntia streptacantha</name>
    <name type="common">Prickly pear cactus</name>
    <name type="synonym">Opuntia cardona</name>
    <dbReference type="NCBI Taxonomy" id="393608"/>
    <lineage>
        <taxon>Eukaryota</taxon>
        <taxon>Viridiplantae</taxon>
        <taxon>Streptophyta</taxon>
        <taxon>Embryophyta</taxon>
        <taxon>Tracheophyta</taxon>
        <taxon>Spermatophyta</taxon>
        <taxon>Magnoliopsida</taxon>
        <taxon>eudicotyledons</taxon>
        <taxon>Gunneridae</taxon>
        <taxon>Pentapetalae</taxon>
        <taxon>Caryophyllales</taxon>
        <taxon>Cactineae</taxon>
        <taxon>Cactaceae</taxon>
        <taxon>Opuntioideae</taxon>
        <taxon>Opuntia</taxon>
    </lineage>
</organism>
<sequence length="132" mass="13437">MSRSKSGSVSDFGSNIFFNSKHSVATPTVSIVGLVSDGTEKPAKCNPPRGATEACVREATAGATPEAPPRTGAGTTELLTAGEESEPAMLEATPLRSNFCMRSARELAFNAKPPPSSSSRSPAAAPASCIPG</sequence>
<dbReference type="EMBL" id="GISG01219986">
    <property type="protein sequence ID" value="MBA4663329.1"/>
    <property type="molecule type" value="Transcribed_RNA"/>
</dbReference>
<accession>A0A7C9EIX2</accession>
<evidence type="ECO:0000313" key="2">
    <source>
        <dbReference type="EMBL" id="MBA4663328.1"/>
    </source>
</evidence>
<feature type="region of interest" description="Disordered" evidence="1">
    <location>
        <begin position="58"/>
        <end position="89"/>
    </location>
</feature>
<feature type="compositionally biased region" description="Low complexity" evidence="1">
    <location>
        <begin position="117"/>
        <end position="132"/>
    </location>
</feature>
<protein>
    <submittedName>
        <fullName evidence="2">Uncharacterized protein</fullName>
    </submittedName>
</protein>
<proteinExistence type="predicted"/>
<evidence type="ECO:0000256" key="1">
    <source>
        <dbReference type="SAM" id="MobiDB-lite"/>
    </source>
</evidence>
<dbReference type="EMBL" id="GISG01219984">
    <property type="protein sequence ID" value="MBA4663327.1"/>
    <property type="molecule type" value="Transcribed_RNA"/>
</dbReference>
<reference evidence="2" key="1">
    <citation type="journal article" date="2013" name="J. Plant Res.">
        <title>Effect of fungi and light on seed germination of three Opuntia species from semiarid lands of central Mexico.</title>
        <authorList>
            <person name="Delgado-Sanchez P."/>
            <person name="Jimenez-Bremont J.F."/>
            <person name="Guerrero-Gonzalez Mde L."/>
            <person name="Flores J."/>
        </authorList>
    </citation>
    <scope>NUCLEOTIDE SEQUENCE</scope>
    <source>
        <tissue evidence="2">Cladode</tissue>
    </source>
</reference>
<dbReference type="AlphaFoldDB" id="A0A7C9EIX2"/>